<gene>
    <name evidence="1" type="ORF">V1517DRAFT_100229</name>
</gene>
<protein>
    <submittedName>
        <fullName evidence="1">Aquaporin-like protein</fullName>
    </submittedName>
</protein>
<evidence type="ECO:0000313" key="2">
    <source>
        <dbReference type="Proteomes" id="UP001489719"/>
    </source>
</evidence>
<keyword evidence="2" id="KW-1185">Reference proteome</keyword>
<organism evidence="1 2">
    <name type="scientific">Lipomyces orientalis</name>
    <dbReference type="NCBI Taxonomy" id="1233043"/>
    <lineage>
        <taxon>Eukaryota</taxon>
        <taxon>Fungi</taxon>
        <taxon>Dikarya</taxon>
        <taxon>Ascomycota</taxon>
        <taxon>Saccharomycotina</taxon>
        <taxon>Lipomycetes</taxon>
        <taxon>Lipomycetales</taxon>
        <taxon>Lipomycetaceae</taxon>
        <taxon>Lipomyces</taxon>
    </lineage>
</organism>
<name>A0ACC3TD24_9ASCO</name>
<comment type="caution">
    <text evidence="1">The sequence shown here is derived from an EMBL/GenBank/DDBJ whole genome shotgun (WGS) entry which is preliminary data.</text>
</comment>
<dbReference type="Proteomes" id="UP001489719">
    <property type="component" value="Unassembled WGS sequence"/>
</dbReference>
<evidence type="ECO:0000313" key="1">
    <source>
        <dbReference type="EMBL" id="KAK9318757.1"/>
    </source>
</evidence>
<dbReference type="EMBL" id="MU970332">
    <property type="protein sequence ID" value="KAK9318757.1"/>
    <property type="molecule type" value="Genomic_DNA"/>
</dbReference>
<accession>A0ACC3TD24</accession>
<reference evidence="2" key="1">
    <citation type="journal article" date="2024" name="Front. Bioeng. Biotechnol.">
        <title>Genome-scale model development and genomic sequencing of the oleaginous clade Lipomyces.</title>
        <authorList>
            <person name="Czajka J.J."/>
            <person name="Han Y."/>
            <person name="Kim J."/>
            <person name="Mondo S.J."/>
            <person name="Hofstad B.A."/>
            <person name="Robles A."/>
            <person name="Haridas S."/>
            <person name="Riley R."/>
            <person name="LaButti K."/>
            <person name="Pangilinan J."/>
            <person name="Andreopoulos W."/>
            <person name="Lipzen A."/>
            <person name="Yan J."/>
            <person name="Wang M."/>
            <person name="Ng V."/>
            <person name="Grigoriev I.V."/>
            <person name="Spatafora J.W."/>
            <person name="Magnuson J.K."/>
            <person name="Baker S.E."/>
            <person name="Pomraning K.R."/>
        </authorList>
    </citation>
    <scope>NUCLEOTIDE SEQUENCE [LARGE SCALE GENOMIC DNA]</scope>
    <source>
        <strain evidence="2">CBS 10300</strain>
    </source>
</reference>
<proteinExistence type="predicted"/>
<sequence>MSSSEKAADSNGELRQRRVPLRTTRKNESDNAQFQGSFAAGTRQEQWTVVKEPGTWNTICHYVTYGWNKKTVWKSAFIEFIGTAFLAYITAMTSITVVNFQSPFLPAYVGVVIAIYISLFIYATAPSSGGHLNPMITFSTLLAGLIEFPRAVLYILAQTGGAALAGGMIRGCLGEATTEKYRGGGCFLNTSTADSLSIGQAFLLETIFSLICIFMAFGVGLDPRQAQLFGPSIGPAMVGVTVGVLIFTSAGLGFAGFSGPSLNPGMCLAYSVARRDFENQWIFWIGPTAAAFVHAAIYRTVPPFRLVQISDD</sequence>